<proteinExistence type="inferred from homology"/>
<dbReference type="PANTHER" id="PTHR40083:SF1">
    <property type="entry name" value="UPF0122 PROTEIN YLXM"/>
    <property type="match status" value="1"/>
</dbReference>
<gene>
    <name evidence="5" type="ORF">EF514_03210</name>
</gene>
<reference evidence="5 6" key="1">
    <citation type="submission" date="2018-11" db="EMBL/GenBank/DDBJ databases">
        <title>Genome sequencing and assembly of Anaerosphaera sp. nov., GS7-6-2.</title>
        <authorList>
            <person name="Rettenmaier R."/>
            <person name="Liebl W."/>
            <person name="Zverlov V."/>
        </authorList>
    </citation>
    <scope>NUCLEOTIDE SEQUENCE [LARGE SCALE GENOMIC DNA]</scope>
    <source>
        <strain evidence="5 6">GS7-6-2</strain>
    </source>
</reference>
<dbReference type="HAMAP" id="MF_00245">
    <property type="entry name" value="UPF0122"/>
    <property type="match status" value="1"/>
</dbReference>
<evidence type="ECO:0000313" key="6">
    <source>
        <dbReference type="Proteomes" id="UP000288812"/>
    </source>
</evidence>
<comment type="function">
    <text evidence="2 3">Might take part in the signal recognition particle (SRP) pathway. This is inferred from the conservation of its genetic proximity to ftsY/ffh. May be a regulatory protein.</text>
</comment>
<dbReference type="InterPro" id="IPR054831">
    <property type="entry name" value="UPF0122_fam_protein"/>
</dbReference>
<dbReference type="EMBL" id="RLIH01000003">
    <property type="protein sequence ID" value="RVU55294.1"/>
    <property type="molecule type" value="Genomic_DNA"/>
</dbReference>
<keyword evidence="4" id="KW-0175">Coiled coil</keyword>
<dbReference type="OrthoDB" id="6392at2"/>
<comment type="caution">
    <text evidence="5">The sequence shown here is derived from an EMBL/GenBank/DDBJ whole genome shotgun (WGS) entry which is preliminary data.</text>
</comment>
<keyword evidence="6" id="KW-1185">Reference proteome</keyword>
<dbReference type="SUPFAM" id="SSF88659">
    <property type="entry name" value="Sigma3 and sigma4 domains of RNA polymerase sigma factors"/>
    <property type="match status" value="1"/>
</dbReference>
<accession>A0A437S8S7</accession>
<sequence>MIENVIKMNMLLDFYGKLLSEKQLKAMEMYYKYDYSLNEIAEELNISKQAVSNNLKRAEINLNEFENKLGLIELNRENKKKSEDLKNLFKSLKSNSKELDDITLRKIYSIIFNEEEVYYDI</sequence>
<dbReference type="PANTHER" id="PTHR40083">
    <property type="entry name" value="UPF0122 PROTEIN CBO2450/CLC_2298"/>
    <property type="match status" value="1"/>
</dbReference>
<feature type="coiled-coil region" evidence="4">
    <location>
        <begin position="41"/>
        <end position="91"/>
    </location>
</feature>
<name>A0A437S8S7_9FIRM</name>
<dbReference type="InterPro" id="IPR013324">
    <property type="entry name" value="RNA_pol_sigma_r3/r4-like"/>
</dbReference>
<dbReference type="InterPro" id="IPR036388">
    <property type="entry name" value="WH-like_DNA-bd_sf"/>
</dbReference>
<dbReference type="InterPro" id="IPR007394">
    <property type="entry name" value="UPF0122"/>
</dbReference>
<evidence type="ECO:0000256" key="1">
    <source>
        <dbReference type="ARBA" id="ARBA00008720"/>
    </source>
</evidence>
<dbReference type="Pfam" id="PF04297">
    <property type="entry name" value="UPF0122"/>
    <property type="match status" value="1"/>
</dbReference>
<dbReference type="GO" id="GO:0003677">
    <property type="term" value="F:DNA binding"/>
    <property type="evidence" value="ECO:0007669"/>
    <property type="project" value="UniProtKB-KW"/>
</dbReference>
<dbReference type="Gene3D" id="1.10.10.10">
    <property type="entry name" value="Winged helix-like DNA-binding domain superfamily/Winged helix DNA-binding domain"/>
    <property type="match status" value="1"/>
</dbReference>
<evidence type="ECO:0000256" key="3">
    <source>
        <dbReference type="HAMAP-Rule" id="MF_00245"/>
    </source>
</evidence>
<evidence type="ECO:0000313" key="5">
    <source>
        <dbReference type="EMBL" id="RVU55294.1"/>
    </source>
</evidence>
<comment type="similarity">
    <text evidence="1 3">Belongs to the UPF0122 family.</text>
</comment>
<evidence type="ECO:0000256" key="4">
    <source>
        <dbReference type="SAM" id="Coils"/>
    </source>
</evidence>
<evidence type="ECO:0000256" key="2">
    <source>
        <dbReference type="ARBA" id="ARBA00024764"/>
    </source>
</evidence>
<protein>
    <recommendedName>
        <fullName evidence="3">UPF0122 protein EF514_03210</fullName>
    </recommendedName>
</protein>
<dbReference type="AlphaFoldDB" id="A0A437S8S7"/>
<dbReference type="Proteomes" id="UP000288812">
    <property type="component" value="Unassembled WGS sequence"/>
</dbReference>
<organism evidence="5 6">
    <name type="scientific">Anaerosphaera multitolerans</name>
    <dbReference type="NCBI Taxonomy" id="2487351"/>
    <lineage>
        <taxon>Bacteria</taxon>
        <taxon>Bacillati</taxon>
        <taxon>Bacillota</taxon>
        <taxon>Tissierellia</taxon>
        <taxon>Tissierellales</taxon>
        <taxon>Peptoniphilaceae</taxon>
        <taxon>Anaerosphaera</taxon>
    </lineage>
</organism>
<keyword evidence="5" id="KW-0238">DNA-binding</keyword>
<dbReference type="NCBIfam" id="NF045758">
    <property type="entry name" value="YlxM"/>
    <property type="match status" value="1"/>
</dbReference>